<evidence type="ECO:0000313" key="7">
    <source>
        <dbReference type="EMBL" id="KAK7926089.1"/>
    </source>
</evidence>
<dbReference type="PANTHER" id="PTHR15073:SF3">
    <property type="entry name" value="MAP7 DOMAIN-CONTAINING PROTEIN 2"/>
    <property type="match status" value="1"/>
</dbReference>
<dbReference type="InterPro" id="IPR051483">
    <property type="entry name" value="MAP7_domain-containing"/>
</dbReference>
<comment type="subcellular location">
    <subcellularLocation>
        <location evidence="1">Cytoplasm</location>
        <location evidence="1">Cytoskeleton</location>
    </subcellularLocation>
</comment>
<feature type="region of interest" description="Disordered" evidence="6">
    <location>
        <begin position="193"/>
        <end position="642"/>
    </location>
</feature>
<dbReference type="GO" id="GO:0000226">
    <property type="term" value="P:microtubule cytoskeleton organization"/>
    <property type="evidence" value="ECO:0007669"/>
    <property type="project" value="InterPro"/>
</dbReference>
<dbReference type="Pfam" id="PF05672">
    <property type="entry name" value="MAP7"/>
    <property type="match status" value="1"/>
</dbReference>
<organism evidence="7 8">
    <name type="scientific">Mugilogobius chulae</name>
    <name type="common">yellowstripe goby</name>
    <dbReference type="NCBI Taxonomy" id="88201"/>
    <lineage>
        <taxon>Eukaryota</taxon>
        <taxon>Metazoa</taxon>
        <taxon>Chordata</taxon>
        <taxon>Craniata</taxon>
        <taxon>Vertebrata</taxon>
        <taxon>Euteleostomi</taxon>
        <taxon>Actinopterygii</taxon>
        <taxon>Neopterygii</taxon>
        <taxon>Teleostei</taxon>
        <taxon>Neoteleostei</taxon>
        <taxon>Acanthomorphata</taxon>
        <taxon>Gobiaria</taxon>
        <taxon>Gobiiformes</taxon>
        <taxon>Gobioidei</taxon>
        <taxon>Gobiidae</taxon>
        <taxon>Gobionellinae</taxon>
        <taxon>Mugilogobius</taxon>
    </lineage>
</organism>
<dbReference type="GO" id="GO:0015630">
    <property type="term" value="C:microtubule cytoskeleton"/>
    <property type="evidence" value="ECO:0007669"/>
    <property type="project" value="InterPro"/>
</dbReference>
<feature type="compositionally biased region" description="Polar residues" evidence="6">
    <location>
        <begin position="233"/>
        <end position="242"/>
    </location>
</feature>
<evidence type="ECO:0000313" key="8">
    <source>
        <dbReference type="Proteomes" id="UP001460270"/>
    </source>
</evidence>
<feature type="compositionally biased region" description="Basic and acidic residues" evidence="6">
    <location>
        <begin position="518"/>
        <end position="537"/>
    </location>
</feature>
<evidence type="ECO:0000256" key="4">
    <source>
        <dbReference type="ARBA" id="ARBA00023054"/>
    </source>
</evidence>
<feature type="compositionally biased region" description="Polar residues" evidence="6">
    <location>
        <begin position="365"/>
        <end position="374"/>
    </location>
</feature>
<proteinExistence type="inferred from homology"/>
<protein>
    <recommendedName>
        <fullName evidence="9">MAP7 domain-containing protein 2-like</fullName>
    </recommendedName>
</protein>
<keyword evidence="3" id="KW-0963">Cytoplasm</keyword>
<reference evidence="8" key="1">
    <citation type="submission" date="2024-04" db="EMBL/GenBank/DDBJ databases">
        <title>Salinicola lusitanus LLJ914,a marine bacterium isolated from the Okinawa Trough.</title>
        <authorList>
            <person name="Li J."/>
        </authorList>
    </citation>
    <scope>NUCLEOTIDE SEQUENCE [LARGE SCALE GENOMIC DNA]</scope>
</reference>
<gene>
    <name evidence="7" type="ORF">WMY93_008399</name>
</gene>
<evidence type="ECO:0000256" key="1">
    <source>
        <dbReference type="ARBA" id="ARBA00004245"/>
    </source>
</evidence>
<evidence type="ECO:0000256" key="5">
    <source>
        <dbReference type="ARBA" id="ARBA00023212"/>
    </source>
</evidence>
<keyword evidence="5" id="KW-0206">Cytoskeleton</keyword>
<feature type="compositionally biased region" description="Basic and acidic residues" evidence="6">
    <location>
        <begin position="353"/>
        <end position="364"/>
    </location>
</feature>
<dbReference type="EMBL" id="JBBPFD010000005">
    <property type="protein sequence ID" value="KAK7926089.1"/>
    <property type="molecule type" value="Genomic_DNA"/>
</dbReference>
<comment type="similarity">
    <text evidence="2">Belongs to the MAP7 family.</text>
</comment>
<keyword evidence="8" id="KW-1185">Reference proteome</keyword>
<dbReference type="PANTHER" id="PTHR15073">
    <property type="entry name" value="MICROTUBULE-ASSOCIATED PROTEIN"/>
    <property type="match status" value="1"/>
</dbReference>
<evidence type="ECO:0000256" key="2">
    <source>
        <dbReference type="ARBA" id="ARBA00007525"/>
    </source>
</evidence>
<dbReference type="InterPro" id="IPR008604">
    <property type="entry name" value="MAP7_fam"/>
</dbReference>
<feature type="compositionally biased region" description="Low complexity" evidence="6">
    <location>
        <begin position="624"/>
        <end position="633"/>
    </location>
</feature>
<feature type="compositionally biased region" description="Basic and acidic residues" evidence="6">
    <location>
        <begin position="399"/>
        <end position="435"/>
    </location>
</feature>
<evidence type="ECO:0008006" key="9">
    <source>
        <dbReference type="Google" id="ProtNLM"/>
    </source>
</evidence>
<evidence type="ECO:0000256" key="6">
    <source>
        <dbReference type="SAM" id="MobiDB-lite"/>
    </source>
</evidence>
<dbReference type="Proteomes" id="UP001460270">
    <property type="component" value="Unassembled WGS sequence"/>
</dbReference>
<feature type="compositionally biased region" description="Basic and acidic residues" evidence="6">
    <location>
        <begin position="579"/>
        <end position="607"/>
    </location>
</feature>
<feature type="compositionally biased region" description="Basic and acidic residues" evidence="6">
    <location>
        <begin position="493"/>
        <end position="507"/>
    </location>
</feature>
<accession>A0AAW0PFU9</accession>
<keyword evidence="4" id="KW-0175">Coiled coil</keyword>
<comment type="caution">
    <text evidence="7">The sequence shown here is derived from an EMBL/GenBank/DDBJ whole genome shotgun (WGS) entry which is preliminary data.</text>
</comment>
<feature type="region of interest" description="Disordered" evidence="6">
    <location>
        <begin position="132"/>
        <end position="154"/>
    </location>
</feature>
<feature type="compositionally biased region" description="Polar residues" evidence="6">
    <location>
        <begin position="286"/>
        <end position="303"/>
    </location>
</feature>
<feature type="region of interest" description="Disordered" evidence="6">
    <location>
        <begin position="1"/>
        <end position="80"/>
    </location>
</feature>
<evidence type="ECO:0000256" key="3">
    <source>
        <dbReference type="ARBA" id="ARBA00022490"/>
    </source>
</evidence>
<feature type="compositionally biased region" description="Basic and acidic residues" evidence="6">
    <location>
        <begin position="443"/>
        <end position="458"/>
    </location>
</feature>
<feature type="compositionally biased region" description="Polar residues" evidence="6">
    <location>
        <begin position="34"/>
        <end position="49"/>
    </location>
</feature>
<feature type="compositionally biased region" description="Polar residues" evidence="6">
    <location>
        <begin position="1"/>
        <end position="14"/>
    </location>
</feature>
<sequence length="810" mass="90353">MSATMAKTTASSVNTEEKMATPSITLLEKKPPSNGHSSPARTGKTTPSSTEKKPQINGHASPLHVQANSSNKAILEGYMKTDDRVRLAKERREERERSLAAREQMIKEKERRAQLQYERTLEERCRRLEEQRLKEEQRRAAVEEKRRQQLEEERERLEARMKRSLERSLQLEQRSRRWGRGYPGDCENASLPSAASAFPHGIASPIPAVSESAPCSPHRSPYRMDHSRVVLQGGSQSTPNTPKKQRLQKYRNASPGYGSPLRRSESPAAIKHTSPSSKVVSKIRTHSPNNLHPNSPVRQNANVSKGIKKPEETKEKHIKLSRNDSPQRIVQVERNSADAKSKGGPPQGIKVNMIEKYHSPERKNQGPQPNASTQEGDKKKDIAPCTSGKASAGTTNEEEATRLLAERRRLARALKEQEEKKRVQEEVERLRKEQPKNPIAQHQEAKVEAQKQEVKKADNLVLRNEIRIQANGENDQLIQNGKEDKAKALTPEEVARQQEERDLQKQQEEEERQLRKKRIEEIMKRTRKGEGDLKVEESAGADTGDIPVSVVDDKMDKQSDQKVEVKTKSGNKTVASTLLKKEELTSHQTEVPKSEKVPNVDTQKPEETQQSNCTQKKEMDQAKKSNASAKTTKQLNKEITKGVKRESSGELVNRIVKSETTRVTTEVSRQHTLHVAKTESNGASHNKVTKPSVTPLSLGLLIPPVIKLAPAEVSGTSSGDEVQSMEVSPVSKEELISIPEFSPVNDGLSGLSNSKALEDLMDLTGGVNPRLSPQNHIGDCNQNLIQGVVSPITDSTLVRKSPPSNKLTVK</sequence>
<feature type="compositionally biased region" description="Basic and acidic residues" evidence="6">
    <location>
        <begin position="551"/>
        <end position="567"/>
    </location>
</feature>
<name>A0AAW0PFU9_9GOBI</name>
<dbReference type="AlphaFoldDB" id="A0AAW0PFU9"/>